<gene>
    <name evidence="1" type="ORF">MUK42_15345</name>
</gene>
<organism evidence="1 2">
    <name type="scientific">Musa troglodytarum</name>
    <name type="common">fe'i banana</name>
    <dbReference type="NCBI Taxonomy" id="320322"/>
    <lineage>
        <taxon>Eukaryota</taxon>
        <taxon>Viridiplantae</taxon>
        <taxon>Streptophyta</taxon>
        <taxon>Embryophyta</taxon>
        <taxon>Tracheophyta</taxon>
        <taxon>Spermatophyta</taxon>
        <taxon>Magnoliopsida</taxon>
        <taxon>Liliopsida</taxon>
        <taxon>Zingiberales</taxon>
        <taxon>Musaceae</taxon>
        <taxon>Musa</taxon>
    </lineage>
</organism>
<protein>
    <submittedName>
        <fullName evidence="1">Uncharacterized protein</fullName>
    </submittedName>
</protein>
<accession>A0A9E7KKB8</accession>
<dbReference type="EMBL" id="CP097510">
    <property type="protein sequence ID" value="URE24083.1"/>
    <property type="molecule type" value="Genomic_DNA"/>
</dbReference>
<reference evidence="1" key="1">
    <citation type="submission" date="2022-05" db="EMBL/GenBank/DDBJ databases">
        <title>The Musa troglodytarum L. genome provides insights into the mechanism of non-climacteric behaviour and enrichment of carotenoids.</title>
        <authorList>
            <person name="Wang J."/>
        </authorList>
    </citation>
    <scope>NUCLEOTIDE SEQUENCE</scope>
    <source>
        <tissue evidence="1">Leaf</tissue>
    </source>
</reference>
<proteinExistence type="predicted"/>
<sequence length="61" mass="6720">MMINLKACFSKHSRWPPEGFRLAGLESSCCSTAPSLDWPRESFRLAGLESLCCSTVPSLDV</sequence>
<dbReference type="Proteomes" id="UP001055439">
    <property type="component" value="Chromosome 8"/>
</dbReference>
<keyword evidence="2" id="KW-1185">Reference proteome</keyword>
<dbReference type="AlphaFoldDB" id="A0A9E7KKB8"/>
<dbReference type="OrthoDB" id="1737968at2759"/>
<name>A0A9E7KKB8_9LILI</name>
<evidence type="ECO:0000313" key="1">
    <source>
        <dbReference type="EMBL" id="URE24083.1"/>
    </source>
</evidence>
<evidence type="ECO:0000313" key="2">
    <source>
        <dbReference type="Proteomes" id="UP001055439"/>
    </source>
</evidence>